<gene>
    <name evidence="4" type="ORF">DW967_12155</name>
</gene>
<feature type="domain" description="Prepilin type IV endopeptidase peptidase" evidence="3">
    <location>
        <begin position="68"/>
        <end position="178"/>
    </location>
</feature>
<evidence type="ECO:0000256" key="2">
    <source>
        <dbReference type="SAM" id="Phobius"/>
    </source>
</evidence>
<organism evidence="4 5">
    <name type="scientific">Agathobacter rectalis</name>
    <dbReference type="NCBI Taxonomy" id="39491"/>
    <lineage>
        <taxon>Bacteria</taxon>
        <taxon>Bacillati</taxon>
        <taxon>Bacillota</taxon>
        <taxon>Clostridia</taxon>
        <taxon>Lachnospirales</taxon>
        <taxon>Lachnospiraceae</taxon>
        <taxon>Agathobacter</taxon>
    </lineage>
</organism>
<dbReference type="Pfam" id="PF01478">
    <property type="entry name" value="Peptidase_A24"/>
    <property type="match status" value="1"/>
</dbReference>
<dbReference type="InterPro" id="IPR050882">
    <property type="entry name" value="Prepilin_peptidase/N-MTase"/>
</dbReference>
<dbReference type="InterPro" id="IPR000045">
    <property type="entry name" value="Prepilin_IV_endopep_pep"/>
</dbReference>
<comment type="caution">
    <text evidence="4">The sequence shown here is derived from an EMBL/GenBank/DDBJ whole genome shotgun (WGS) entry which is preliminary data.</text>
</comment>
<dbReference type="PANTHER" id="PTHR30487:SF0">
    <property type="entry name" value="PREPILIN LEADER PEPTIDASE_N-METHYLTRANSFERASE-RELATED"/>
    <property type="match status" value="1"/>
</dbReference>
<dbReference type="GO" id="GO:0004190">
    <property type="term" value="F:aspartic-type endopeptidase activity"/>
    <property type="evidence" value="ECO:0007669"/>
    <property type="project" value="InterPro"/>
</dbReference>
<dbReference type="Proteomes" id="UP000283721">
    <property type="component" value="Unassembled WGS sequence"/>
</dbReference>
<sequence length="212" mass="23510">MKTNDILMILISIILCGVSIYILIRNKEKKSKKLIVYCIIGMFLVMIDACMLQFFYHDNAIYKNFRMIALLSIMASVAYVDFTELRIPNEYIITGLVYWGLSIFVELICGSQFIVANIISSLIAAAALFIASLLCKICIRGSIGAGDIKLFVVMGLLLGLDGIWSAIFLSLVLSFITAIYFLITKRKGKKDAMAFGPALAIGTWLSIFLTGM</sequence>
<feature type="transmembrane region" description="Helical" evidence="2">
    <location>
        <begin position="91"/>
        <end position="108"/>
    </location>
</feature>
<protein>
    <submittedName>
        <fullName evidence="4">Prepilin peptidase</fullName>
    </submittedName>
</protein>
<dbReference type="PANTHER" id="PTHR30487">
    <property type="entry name" value="TYPE 4 PREPILIN-LIKE PROTEINS LEADER PEPTIDE-PROCESSING ENZYME"/>
    <property type="match status" value="1"/>
</dbReference>
<feature type="transmembrane region" description="Helical" evidence="2">
    <location>
        <begin position="61"/>
        <end position="79"/>
    </location>
</feature>
<dbReference type="EMBL" id="QSES01000024">
    <property type="protein sequence ID" value="RGZ90120.1"/>
    <property type="molecule type" value="Genomic_DNA"/>
</dbReference>
<feature type="transmembrane region" description="Helical" evidence="2">
    <location>
        <begin position="114"/>
        <end position="135"/>
    </location>
</feature>
<evidence type="ECO:0000313" key="4">
    <source>
        <dbReference type="EMBL" id="RGZ90120.1"/>
    </source>
</evidence>
<feature type="transmembrane region" description="Helical" evidence="2">
    <location>
        <begin position="36"/>
        <end position="55"/>
    </location>
</feature>
<dbReference type="GO" id="GO:0006465">
    <property type="term" value="P:signal peptide processing"/>
    <property type="evidence" value="ECO:0007669"/>
    <property type="project" value="TreeGrafter"/>
</dbReference>
<dbReference type="Gene3D" id="1.20.120.1220">
    <property type="match status" value="1"/>
</dbReference>
<feature type="transmembrane region" description="Helical" evidence="2">
    <location>
        <begin position="166"/>
        <end position="183"/>
    </location>
</feature>
<dbReference type="AlphaFoldDB" id="A0A413Q4S4"/>
<evidence type="ECO:0000259" key="3">
    <source>
        <dbReference type="Pfam" id="PF01478"/>
    </source>
</evidence>
<keyword evidence="2" id="KW-1133">Transmembrane helix</keyword>
<keyword evidence="2" id="KW-0472">Membrane</keyword>
<evidence type="ECO:0000313" key="5">
    <source>
        <dbReference type="Proteomes" id="UP000283721"/>
    </source>
</evidence>
<comment type="similarity">
    <text evidence="1">Belongs to the peptidase A24 family.</text>
</comment>
<feature type="transmembrane region" description="Helical" evidence="2">
    <location>
        <begin position="192"/>
        <end position="211"/>
    </location>
</feature>
<keyword evidence="2" id="KW-0812">Transmembrane</keyword>
<proteinExistence type="inferred from homology"/>
<feature type="transmembrane region" description="Helical" evidence="2">
    <location>
        <begin position="6"/>
        <end position="24"/>
    </location>
</feature>
<accession>A0A413Q4S4</accession>
<evidence type="ECO:0000256" key="1">
    <source>
        <dbReference type="ARBA" id="ARBA00005801"/>
    </source>
</evidence>
<name>A0A413Q4S4_9FIRM</name>
<dbReference type="GO" id="GO:0005886">
    <property type="term" value="C:plasma membrane"/>
    <property type="evidence" value="ECO:0007669"/>
    <property type="project" value="TreeGrafter"/>
</dbReference>
<reference evidence="4 5" key="1">
    <citation type="submission" date="2018-08" db="EMBL/GenBank/DDBJ databases">
        <title>A genome reference for cultivated species of the human gut microbiota.</title>
        <authorList>
            <person name="Zou Y."/>
            <person name="Xue W."/>
            <person name="Luo G."/>
        </authorList>
    </citation>
    <scope>NUCLEOTIDE SEQUENCE [LARGE SCALE GENOMIC DNA]</scope>
    <source>
        <strain evidence="4 5">AM47-6BH</strain>
    </source>
</reference>